<evidence type="ECO:0000313" key="2">
    <source>
        <dbReference type="EMBL" id="KAJ2782137.1"/>
    </source>
</evidence>
<dbReference type="InterPro" id="IPR032675">
    <property type="entry name" value="LRR_dom_sf"/>
</dbReference>
<reference evidence="2" key="1">
    <citation type="submission" date="2022-07" db="EMBL/GenBank/DDBJ databases">
        <title>Phylogenomic reconstructions and comparative analyses of Kickxellomycotina fungi.</title>
        <authorList>
            <person name="Reynolds N.K."/>
            <person name="Stajich J.E."/>
            <person name="Barry K."/>
            <person name="Grigoriev I.V."/>
            <person name="Crous P."/>
            <person name="Smith M.E."/>
        </authorList>
    </citation>
    <scope>NUCLEOTIDE SEQUENCE</scope>
    <source>
        <strain evidence="2">NBRC 105414</strain>
    </source>
</reference>
<evidence type="ECO:0000313" key="3">
    <source>
        <dbReference type="Proteomes" id="UP001140217"/>
    </source>
</evidence>
<name>A0A9W8LK05_9FUNG</name>
<dbReference type="Proteomes" id="UP001140217">
    <property type="component" value="Unassembled WGS sequence"/>
</dbReference>
<feature type="region of interest" description="Disordered" evidence="1">
    <location>
        <begin position="531"/>
        <end position="570"/>
    </location>
</feature>
<accession>A0A9W8LK05</accession>
<evidence type="ECO:0000256" key="1">
    <source>
        <dbReference type="SAM" id="MobiDB-lite"/>
    </source>
</evidence>
<protein>
    <recommendedName>
        <fullName evidence="4">F-box domain-containing protein</fullName>
    </recommendedName>
</protein>
<comment type="caution">
    <text evidence="2">The sequence shown here is derived from an EMBL/GenBank/DDBJ whole genome shotgun (WGS) entry which is preliminary data.</text>
</comment>
<dbReference type="SUPFAM" id="SSF52047">
    <property type="entry name" value="RNI-like"/>
    <property type="match status" value="1"/>
</dbReference>
<dbReference type="AlphaFoldDB" id="A0A9W8LK05"/>
<proteinExistence type="predicted"/>
<dbReference type="Gene3D" id="3.80.10.10">
    <property type="entry name" value="Ribonuclease Inhibitor"/>
    <property type="match status" value="1"/>
</dbReference>
<sequence>MAMPIAATKRGLCAAPLKDPQPRCYERLPTTVYRRVAQYSDQRTRQQLAQVSQSWRVLVAPLLWETVHVYDYPDTAAVAAHVHAHHREHVRHIRFQTRRNRRDVPRWLDSPAEVAIIGAWLEVEWPRATSLFVRFLFTPVDVRVVDLARTMPLLTALVVENSYLPWRDVARWALTAPHMNDLSVAYATDLRDADRRRFSHLLADYNVLQATRGDGLQRLRLQFQPDEMGIFYASILRTQPRLRELRIDSIPAAHVDALAKQLAYPSAIETLCLGIDTTEALPPLACLTPRALPRLTRLMVRCSTNPLSECHLAMDGFVRHEWPRLRSLVVSVLTNAQCRALPAICPNLEVLIVQPGSPAEHQIHNSGLEALLTGLRRLRRLHVVQQISPIGEMLSDVFVWRATRFEGPKVLSLRKNRRWETWAPKLASSPWVCAGLADLSLCGVYLSFPALIQLLSTMPRLATLKVCIRAGTVGTTITKLMFEPWGRHCRLRTLVVDDIHEADLPHLRRLCELLPCIRSCRIVSQRGASSSRSELRPKRIVPLPPPHMPREASYAESLASFKRTPSKTAD</sequence>
<evidence type="ECO:0008006" key="4">
    <source>
        <dbReference type="Google" id="ProtNLM"/>
    </source>
</evidence>
<dbReference type="EMBL" id="JANBUL010000081">
    <property type="protein sequence ID" value="KAJ2782137.1"/>
    <property type="molecule type" value="Genomic_DNA"/>
</dbReference>
<organism evidence="2 3">
    <name type="scientific">Coemansia javaensis</name>
    <dbReference type="NCBI Taxonomy" id="2761396"/>
    <lineage>
        <taxon>Eukaryota</taxon>
        <taxon>Fungi</taxon>
        <taxon>Fungi incertae sedis</taxon>
        <taxon>Zoopagomycota</taxon>
        <taxon>Kickxellomycotina</taxon>
        <taxon>Kickxellomycetes</taxon>
        <taxon>Kickxellales</taxon>
        <taxon>Kickxellaceae</taxon>
        <taxon>Coemansia</taxon>
    </lineage>
</organism>
<dbReference type="OrthoDB" id="5584641at2759"/>
<keyword evidence="3" id="KW-1185">Reference proteome</keyword>
<gene>
    <name evidence="2" type="ORF">H4R18_002460</name>
</gene>